<keyword evidence="6" id="KW-0067">ATP-binding</keyword>
<comment type="similarity">
    <text evidence="2 9">Belongs to the RecN family.</text>
</comment>
<evidence type="ECO:0000256" key="4">
    <source>
        <dbReference type="ARBA" id="ARBA00022741"/>
    </source>
</evidence>
<dbReference type="GO" id="GO:0006310">
    <property type="term" value="P:DNA recombination"/>
    <property type="evidence" value="ECO:0007669"/>
    <property type="project" value="InterPro"/>
</dbReference>
<dbReference type="InterPro" id="IPR004604">
    <property type="entry name" value="DNA_recomb/repair_RecN"/>
</dbReference>
<keyword evidence="10" id="KW-0175">Coiled coil</keyword>
<keyword evidence="4" id="KW-0547">Nucleotide-binding</keyword>
<evidence type="ECO:0000256" key="9">
    <source>
        <dbReference type="PIRNR" id="PIRNR003128"/>
    </source>
</evidence>
<dbReference type="PIRSF" id="PIRSF003128">
    <property type="entry name" value="RecN"/>
    <property type="match status" value="1"/>
</dbReference>
<evidence type="ECO:0000256" key="8">
    <source>
        <dbReference type="ARBA" id="ARBA00033408"/>
    </source>
</evidence>
<sequence>MLTQLTVSNFAIVKFLELDFHQGMTTITGETGAGKSIAIDALGLCLGARAEAAMVRPGAGKTEISACFDLRLIDAARRWLADNDLDDNDECILRRSISSEGRSKAWINGQPVPLAQLKALGQLLITIHGQHAHQGLLQSHTQLSLLDQYAGHRALLEGCSDGYRRWKHLDNELARLQQEQQQRQARQQLLEYQVQELDEFALEPGEFETIETEHRRLANCTTLMEQSQRAVYLLSDGDEVSAVGLLQQAIAEVESLAGDDKALEPGLALLHEGLIQLQEGANELAHYHQSLELDPQRFDELEQRLSRAMTLARKHQVKATELAQLHQSLADELKSLSASEQRLDELEGERQQAMDAYLQAAQRLNKSRQRYAKELNKLVTANLRELALPHAKFQIGVQFDDGSVSPAGGDRIQFQVSTNPGQPLQPLGKVASGGELSRISLAIQVITAKKVSTPTLIFDEVDVGISGPTAAVVGRMLRTLGDATQVFCVTHLPQVAGNGHNHMFVSKSTKGKVTETQMAALSNGDRLDELARLLGGDSITENTLANARELLMEPQPQT</sequence>
<dbReference type="Gene3D" id="3.40.50.300">
    <property type="entry name" value="P-loop containing nucleotide triphosphate hydrolases"/>
    <property type="match status" value="2"/>
</dbReference>
<gene>
    <name evidence="12" type="ORF">SAMN04488540_104113</name>
</gene>
<dbReference type="InterPro" id="IPR027417">
    <property type="entry name" value="P-loop_NTPase"/>
</dbReference>
<evidence type="ECO:0000256" key="3">
    <source>
        <dbReference type="ARBA" id="ARBA00021315"/>
    </source>
</evidence>
<dbReference type="PANTHER" id="PTHR11059">
    <property type="entry name" value="DNA REPAIR PROTEIN RECN"/>
    <property type="match status" value="1"/>
</dbReference>
<evidence type="ECO:0000256" key="7">
    <source>
        <dbReference type="ARBA" id="ARBA00023204"/>
    </source>
</evidence>
<dbReference type="Pfam" id="PF02463">
    <property type="entry name" value="SMC_N"/>
    <property type="match status" value="1"/>
</dbReference>
<proteinExistence type="inferred from homology"/>
<dbReference type="GO" id="GO:0006281">
    <property type="term" value="P:DNA repair"/>
    <property type="evidence" value="ECO:0007669"/>
    <property type="project" value="UniProtKB-KW"/>
</dbReference>
<dbReference type="OrthoDB" id="9806954at2"/>
<comment type="function">
    <text evidence="1 9">May be involved in recombinational repair of damaged DNA.</text>
</comment>
<feature type="domain" description="RecF/RecN/SMC N-terminal" evidence="11">
    <location>
        <begin position="1"/>
        <end position="511"/>
    </location>
</feature>
<dbReference type="FunFam" id="3.40.50.300:FF:000319">
    <property type="entry name" value="DNA repair protein RecN"/>
    <property type="match status" value="1"/>
</dbReference>
<protein>
    <recommendedName>
        <fullName evidence="3 9">DNA repair protein RecN</fullName>
    </recommendedName>
    <alternativeName>
        <fullName evidence="8 9">Recombination protein N</fullName>
    </alternativeName>
</protein>
<dbReference type="PANTHER" id="PTHR11059:SF0">
    <property type="entry name" value="DNA REPAIR PROTEIN RECN"/>
    <property type="match status" value="1"/>
</dbReference>
<evidence type="ECO:0000313" key="12">
    <source>
        <dbReference type="EMBL" id="SDI97023.1"/>
    </source>
</evidence>
<feature type="coiled-coil region" evidence="10">
    <location>
        <begin position="329"/>
        <end position="381"/>
    </location>
</feature>
<dbReference type="GO" id="GO:0005524">
    <property type="term" value="F:ATP binding"/>
    <property type="evidence" value="ECO:0007669"/>
    <property type="project" value="UniProtKB-KW"/>
</dbReference>
<dbReference type="FunFam" id="3.40.50.300:FF:000356">
    <property type="entry name" value="DNA repair protein RecN"/>
    <property type="match status" value="1"/>
</dbReference>
<evidence type="ECO:0000259" key="11">
    <source>
        <dbReference type="Pfam" id="PF02463"/>
    </source>
</evidence>
<evidence type="ECO:0000256" key="1">
    <source>
        <dbReference type="ARBA" id="ARBA00003618"/>
    </source>
</evidence>
<evidence type="ECO:0000256" key="5">
    <source>
        <dbReference type="ARBA" id="ARBA00022763"/>
    </source>
</evidence>
<dbReference type="NCBIfam" id="TIGR00634">
    <property type="entry name" value="recN"/>
    <property type="match status" value="1"/>
</dbReference>
<name>A0A1G8PX62_9GAMM</name>
<dbReference type="GO" id="GO:0009432">
    <property type="term" value="P:SOS response"/>
    <property type="evidence" value="ECO:0007669"/>
    <property type="project" value="TreeGrafter"/>
</dbReference>
<evidence type="ECO:0000256" key="2">
    <source>
        <dbReference type="ARBA" id="ARBA00009441"/>
    </source>
</evidence>
<accession>A0A1G8PX62</accession>
<dbReference type="CDD" id="cd03241">
    <property type="entry name" value="ABC_RecN"/>
    <property type="match status" value="2"/>
</dbReference>
<evidence type="ECO:0000256" key="10">
    <source>
        <dbReference type="SAM" id="Coils"/>
    </source>
</evidence>
<evidence type="ECO:0000313" key="13">
    <source>
        <dbReference type="Proteomes" id="UP000199527"/>
    </source>
</evidence>
<dbReference type="EMBL" id="FNEM01000004">
    <property type="protein sequence ID" value="SDI97023.1"/>
    <property type="molecule type" value="Genomic_DNA"/>
</dbReference>
<reference evidence="13" key="1">
    <citation type="submission" date="2016-10" db="EMBL/GenBank/DDBJ databases">
        <authorList>
            <person name="Varghese N."/>
            <person name="Submissions S."/>
        </authorList>
    </citation>
    <scope>NUCLEOTIDE SEQUENCE [LARGE SCALE GENOMIC DNA]</scope>
    <source>
        <strain evidence="13">DSM 23317</strain>
    </source>
</reference>
<dbReference type="InterPro" id="IPR003395">
    <property type="entry name" value="RecF/RecN/SMC_N"/>
</dbReference>
<dbReference type="RefSeq" id="WP_090363798.1">
    <property type="nucleotide sequence ID" value="NZ_FNEM01000004.1"/>
</dbReference>
<dbReference type="Proteomes" id="UP000199527">
    <property type="component" value="Unassembled WGS sequence"/>
</dbReference>
<dbReference type="NCBIfam" id="NF008121">
    <property type="entry name" value="PRK10869.1"/>
    <property type="match status" value="1"/>
</dbReference>
<dbReference type="GO" id="GO:0043590">
    <property type="term" value="C:bacterial nucleoid"/>
    <property type="evidence" value="ECO:0007669"/>
    <property type="project" value="TreeGrafter"/>
</dbReference>
<keyword evidence="7 9" id="KW-0234">DNA repair</keyword>
<dbReference type="AlphaFoldDB" id="A0A1G8PX62"/>
<organism evidence="12 13">
    <name type="scientific">Ferrimonas sediminum</name>
    <dbReference type="NCBI Taxonomy" id="718193"/>
    <lineage>
        <taxon>Bacteria</taxon>
        <taxon>Pseudomonadati</taxon>
        <taxon>Pseudomonadota</taxon>
        <taxon>Gammaproteobacteria</taxon>
        <taxon>Alteromonadales</taxon>
        <taxon>Ferrimonadaceae</taxon>
        <taxon>Ferrimonas</taxon>
    </lineage>
</organism>
<evidence type="ECO:0000256" key="6">
    <source>
        <dbReference type="ARBA" id="ARBA00022840"/>
    </source>
</evidence>
<dbReference type="SUPFAM" id="SSF52540">
    <property type="entry name" value="P-loop containing nucleoside triphosphate hydrolases"/>
    <property type="match status" value="2"/>
</dbReference>
<keyword evidence="13" id="KW-1185">Reference proteome</keyword>
<keyword evidence="5 9" id="KW-0227">DNA damage</keyword>